<name>A0A6J6MYM8_9ZZZZ</name>
<dbReference type="InterPro" id="IPR026045">
    <property type="entry name" value="Ferric-bd"/>
</dbReference>
<evidence type="ECO:0000256" key="2">
    <source>
        <dbReference type="ARBA" id="ARBA00022729"/>
    </source>
</evidence>
<dbReference type="Pfam" id="PF13343">
    <property type="entry name" value="SBP_bac_6"/>
    <property type="match status" value="1"/>
</dbReference>
<dbReference type="PROSITE" id="PS51257">
    <property type="entry name" value="PROKAR_LIPOPROTEIN"/>
    <property type="match status" value="1"/>
</dbReference>
<dbReference type="AlphaFoldDB" id="A0A6J6MYM8"/>
<gene>
    <name evidence="3" type="ORF">UFOPK2362_00282</name>
</gene>
<dbReference type="PIRSF" id="PIRSF002825">
    <property type="entry name" value="CfbpA"/>
    <property type="match status" value="1"/>
</dbReference>
<organism evidence="3">
    <name type="scientific">freshwater metagenome</name>
    <dbReference type="NCBI Taxonomy" id="449393"/>
    <lineage>
        <taxon>unclassified sequences</taxon>
        <taxon>metagenomes</taxon>
        <taxon>ecological metagenomes</taxon>
    </lineage>
</organism>
<evidence type="ECO:0000313" key="3">
    <source>
        <dbReference type="EMBL" id="CAB4679451.1"/>
    </source>
</evidence>
<evidence type="ECO:0000256" key="1">
    <source>
        <dbReference type="ARBA" id="ARBA00008520"/>
    </source>
</evidence>
<sequence>MPRAPFRKNLAATVIAILLGTTLSGCASSDQEQSLTIYSGRSESFIAPFFKEFTAQSGIELKIRYGDSSALAAQILEEGENSPADLFISQDAGSLGAVSVSGLLSKLESSLLDRVETKFRSSNNDWVGLTGRARVFAYAPDRVSKLPTSYQSLIEDQYKGKVGIAPTNASFQAFVTTLIQYQGLTAAEIWLQKMVENDVKLYEKNSQIVSAIDSGAIDLGLVNHYYLWEVSESLNRQINVQNGFFEAGDLGNLINISGAAILNQSTNKSAASELIKYLLSDSAQLKFVADTHEYSVVLVDARPEGLPSFAEIKAPAVDLSRLSDISQTQKLLIKLGLI</sequence>
<proteinExistence type="inferred from homology"/>
<dbReference type="GO" id="GO:0030288">
    <property type="term" value="C:outer membrane-bounded periplasmic space"/>
    <property type="evidence" value="ECO:0007669"/>
    <property type="project" value="TreeGrafter"/>
</dbReference>
<dbReference type="EMBL" id="CAEZXI010000016">
    <property type="protein sequence ID" value="CAB4679451.1"/>
    <property type="molecule type" value="Genomic_DNA"/>
</dbReference>
<dbReference type="Gene3D" id="3.40.190.10">
    <property type="entry name" value="Periplasmic binding protein-like II"/>
    <property type="match status" value="2"/>
</dbReference>
<protein>
    <submittedName>
        <fullName evidence="3">Unannotated protein</fullName>
    </submittedName>
</protein>
<keyword evidence="2" id="KW-0732">Signal</keyword>
<comment type="similarity">
    <text evidence="1">Belongs to the bacterial solute-binding protein 1 family.</text>
</comment>
<dbReference type="SUPFAM" id="SSF53850">
    <property type="entry name" value="Periplasmic binding protein-like II"/>
    <property type="match status" value="1"/>
</dbReference>
<accession>A0A6J6MYM8</accession>
<reference evidence="3" key="1">
    <citation type="submission" date="2020-05" db="EMBL/GenBank/DDBJ databases">
        <authorList>
            <person name="Chiriac C."/>
            <person name="Salcher M."/>
            <person name="Ghai R."/>
            <person name="Kavagutti S V."/>
        </authorList>
    </citation>
    <scope>NUCLEOTIDE SEQUENCE</scope>
</reference>
<dbReference type="PANTHER" id="PTHR30006">
    <property type="entry name" value="THIAMINE-BINDING PERIPLASMIC PROTEIN-RELATED"/>
    <property type="match status" value="1"/>
</dbReference>
<dbReference type="PANTHER" id="PTHR30006:SF15">
    <property type="entry name" value="IRON-UTILIZATION PERIPLASMIC PROTEIN"/>
    <property type="match status" value="1"/>
</dbReference>